<dbReference type="Gene3D" id="2.170.130.10">
    <property type="entry name" value="TonB-dependent receptor, plug domain"/>
    <property type="match status" value="1"/>
</dbReference>
<evidence type="ECO:0000256" key="3">
    <source>
        <dbReference type="ARBA" id="ARBA00022452"/>
    </source>
</evidence>
<keyword evidence="4 7" id="KW-0812">Transmembrane</keyword>
<evidence type="ECO:0000256" key="6">
    <source>
        <dbReference type="ARBA" id="ARBA00023237"/>
    </source>
</evidence>
<dbReference type="Gene3D" id="3.55.50.30">
    <property type="match status" value="1"/>
</dbReference>
<dbReference type="EMBL" id="CP150096">
    <property type="protein sequence ID" value="WZN45859.1"/>
    <property type="molecule type" value="Genomic_DNA"/>
</dbReference>
<protein>
    <submittedName>
        <fullName evidence="10">SusC/RagA family TonB-linked outer membrane protein</fullName>
    </submittedName>
</protein>
<feature type="domain" description="TonB-dependent receptor plug" evidence="9">
    <location>
        <begin position="205"/>
        <end position="304"/>
    </location>
</feature>
<dbReference type="InterPro" id="IPR023996">
    <property type="entry name" value="TonB-dep_OMP_SusC/RagA"/>
</dbReference>
<keyword evidence="5 7" id="KW-0472">Membrane</keyword>
<proteinExistence type="inferred from homology"/>
<dbReference type="NCBIfam" id="TIGR04057">
    <property type="entry name" value="SusC_RagA_signa"/>
    <property type="match status" value="1"/>
</dbReference>
<reference evidence="10 11" key="1">
    <citation type="submission" date="2024-03" db="EMBL/GenBank/DDBJ databases">
        <title>Chitinophaga caseinilytica sp. nov., a casein hydrolysing bacterium isolated from forest soil.</title>
        <authorList>
            <person name="Lee D.S."/>
            <person name="Han D.M."/>
            <person name="Baek J.H."/>
            <person name="Choi D.G."/>
            <person name="Jeon J.H."/>
            <person name="Jeon C.O."/>
        </authorList>
    </citation>
    <scope>NUCLEOTIDE SEQUENCE [LARGE SCALE GENOMIC DNA]</scope>
    <source>
        <strain evidence="10 11">KACC 19118</strain>
    </source>
</reference>
<keyword evidence="11" id="KW-1185">Reference proteome</keyword>
<dbReference type="Gene3D" id="2.60.40.1120">
    <property type="entry name" value="Carboxypeptidase-like, regulatory domain"/>
    <property type="match status" value="1"/>
</dbReference>
<dbReference type="Pfam" id="PF13715">
    <property type="entry name" value="CarbopepD_reg_2"/>
    <property type="match status" value="1"/>
</dbReference>
<dbReference type="RefSeq" id="WP_341840601.1">
    <property type="nucleotide sequence ID" value="NZ_CP149792.1"/>
</dbReference>
<dbReference type="Proteomes" id="UP001449657">
    <property type="component" value="Chromosome"/>
</dbReference>
<evidence type="ECO:0000256" key="8">
    <source>
        <dbReference type="SAM" id="SignalP"/>
    </source>
</evidence>
<feature type="chain" id="PRO_5047550749" evidence="8">
    <location>
        <begin position="18"/>
        <end position="1150"/>
    </location>
</feature>
<gene>
    <name evidence="10" type="ORF">WJU22_23450</name>
</gene>
<feature type="signal peptide" evidence="8">
    <location>
        <begin position="1"/>
        <end position="17"/>
    </location>
</feature>
<evidence type="ECO:0000313" key="11">
    <source>
        <dbReference type="Proteomes" id="UP001449657"/>
    </source>
</evidence>
<sequence length="1150" mass="127501">MKLSTSLLLIGFLHVSAAASSQKVTLTVRNAPLTEVFKAIQRQSGYIVFYNSNLLQRAVPVTYSARAASVQEVLEDVLEPQGLRFAIEDKTIILLAMPRVYPATPAEAQFITVNGRVTDVSGAPLAGVSVKVKGSDRGTQTNENGEFSLTDVSPNAVLVFSSIGFTRQEVALGGRSAVTLRLEAVPSKLEAVQVVNTGYQSISAERATGSFSFISPTRLEAKLRPDLRAALEGQAAGVVVTKDGNVEIRGVSTINAETKPLLVVDGYPTQGDLESINIDNIESITVLKDAVAASIYGARSSNGVIVITTRKGRPGTMRVQYRGSTGITLRPEVSYLNRASAADYIDAETDLFNQDPNSYLNSYNAYGSFTEVNYLLLAKNQGWLTDKQVEDRLQTLRNTNTGEMLQKEYFRHQFSQQHNISLSGGGEKNSLNAALRYISNSGNTVGSSDDRMILDFKNDWRPVKNIGVSLFTNINYATSKSPVRQWSDLLAFTSTSLVQPYSAVVDENGDPARLFTRNIRRDERYATFTGLKPAYYNPLEDLTLETTRTQSLLARFGGNIQATIIDGLTAELGGNWSRSYTNSRSVYDKNSYRMRIGFNDATSVANPAKHYVPDGGMVNESRGMSQYYMLRGQLGFNRNLGLKHYVAAIAGMEISQTVTDNNAYPTRFGYNDQAGTFNTFNHADYNAGVYNSDMLGTGRPSATIGSYVFNDNRFVSWYANGSYEYDSRFIVSGSIRLDQTNFFGTDPKFRYKPLWSVGGTYKLAKERFFNVSWIDKLNIRGSYGINGNISLKSGPFLIVTPGSFSSVVGDINYSITSPPNNSLRWEKTNVMNVGTDVAVFRNRLRMTLDYYRKFSTDVLASDAMDPTKGFTSQIKNAGKILNQGIEVSLESDVLKRKDFVWNAQVIFAYNKNTVKEYNVNYIYPSSLTNGAIRKEGDPLDALYAYRYAGLDNNGVAQFYDAEGKLTGGGNAKVGDLVYAGTLRPPYVMSMTNTLSYRQFDLSFMIIARTGNVLRKDSFSGSNYINKHVAERWRKPGDEAHTIYPKLTSWNMDMFYFPYSDVLVESANFLKLRDVTLSYTLPKQILKRAGIKDSKLYFQSRNLVMITANSDRRDPEISDINTSGGTGAFTEQGYTTLPLRPELYVGIMFTL</sequence>
<keyword evidence="6 7" id="KW-0998">Cell outer membrane</keyword>
<name>A0ABZ2Z5S2_9BACT</name>
<dbReference type="NCBIfam" id="TIGR04056">
    <property type="entry name" value="OMP_RagA_SusC"/>
    <property type="match status" value="1"/>
</dbReference>
<organism evidence="10 11">
    <name type="scientific">Chitinophaga caseinilytica</name>
    <dbReference type="NCBI Taxonomy" id="2267521"/>
    <lineage>
        <taxon>Bacteria</taxon>
        <taxon>Pseudomonadati</taxon>
        <taxon>Bacteroidota</taxon>
        <taxon>Chitinophagia</taxon>
        <taxon>Chitinophagales</taxon>
        <taxon>Chitinophagaceae</taxon>
        <taxon>Chitinophaga</taxon>
    </lineage>
</organism>
<evidence type="ECO:0000256" key="5">
    <source>
        <dbReference type="ARBA" id="ARBA00023136"/>
    </source>
</evidence>
<evidence type="ECO:0000256" key="7">
    <source>
        <dbReference type="PROSITE-ProRule" id="PRU01360"/>
    </source>
</evidence>
<evidence type="ECO:0000256" key="4">
    <source>
        <dbReference type="ARBA" id="ARBA00022692"/>
    </source>
</evidence>
<dbReference type="Gene3D" id="2.40.170.20">
    <property type="entry name" value="TonB-dependent receptor, beta-barrel domain"/>
    <property type="match status" value="1"/>
</dbReference>
<accession>A0ABZ2Z5S2</accession>
<dbReference type="InterPro" id="IPR008969">
    <property type="entry name" value="CarboxyPept-like_regulatory"/>
</dbReference>
<dbReference type="InterPro" id="IPR012910">
    <property type="entry name" value="Plug_dom"/>
</dbReference>
<keyword evidence="2 7" id="KW-0813">Transport</keyword>
<evidence type="ECO:0000256" key="2">
    <source>
        <dbReference type="ARBA" id="ARBA00022448"/>
    </source>
</evidence>
<evidence type="ECO:0000313" key="10">
    <source>
        <dbReference type="EMBL" id="WZN45859.1"/>
    </source>
</evidence>
<comment type="similarity">
    <text evidence="7">Belongs to the TonB-dependent receptor family.</text>
</comment>
<dbReference type="PROSITE" id="PS52016">
    <property type="entry name" value="TONB_DEPENDENT_REC_3"/>
    <property type="match status" value="1"/>
</dbReference>
<dbReference type="InterPro" id="IPR039426">
    <property type="entry name" value="TonB-dep_rcpt-like"/>
</dbReference>
<comment type="subcellular location">
    <subcellularLocation>
        <location evidence="1 7">Cell outer membrane</location>
        <topology evidence="1 7">Multi-pass membrane protein</topology>
    </subcellularLocation>
</comment>
<dbReference type="SUPFAM" id="SSF56935">
    <property type="entry name" value="Porins"/>
    <property type="match status" value="1"/>
</dbReference>
<keyword evidence="8" id="KW-0732">Signal</keyword>
<dbReference type="Pfam" id="PF07715">
    <property type="entry name" value="Plug"/>
    <property type="match status" value="1"/>
</dbReference>
<dbReference type="InterPro" id="IPR036942">
    <property type="entry name" value="Beta-barrel_TonB_sf"/>
</dbReference>
<evidence type="ECO:0000259" key="9">
    <source>
        <dbReference type="Pfam" id="PF07715"/>
    </source>
</evidence>
<dbReference type="InterPro" id="IPR023997">
    <property type="entry name" value="TonB-dep_OMP_SusC/RagA_CS"/>
</dbReference>
<keyword evidence="3 7" id="KW-1134">Transmembrane beta strand</keyword>
<dbReference type="SUPFAM" id="SSF49464">
    <property type="entry name" value="Carboxypeptidase regulatory domain-like"/>
    <property type="match status" value="1"/>
</dbReference>
<dbReference type="InterPro" id="IPR037066">
    <property type="entry name" value="Plug_dom_sf"/>
</dbReference>
<evidence type="ECO:0000256" key="1">
    <source>
        <dbReference type="ARBA" id="ARBA00004571"/>
    </source>
</evidence>